<dbReference type="GO" id="GO:0016787">
    <property type="term" value="F:hydrolase activity"/>
    <property type="evidence" value="ECO:0007669"/>
    <property type="project" value="InterPro"/>
</dbReference>
<dbReference type="STRING" id="649638.Trad_1179"/>
<keyword evidence="2" id="KW-0732">Signal</keyword>
<evidence type="ECO:0000313" key="3">
    <source>
        <dbReference type="EMBL" id="ADI14304.1"/>
    </source>
</evidence>
<dbReference type="ESTHER" id="trurr-d7cw41">
    <property type="family name" value="Pectinacetylesterase-Notum"/>
</dbReference>
<dbReference type="KEGG" id="tra:Trad_1179"/>
<dbReference type="InterPro" id="IPR029058">
    <property type="entry name" value="AB_hydrolase_fold"/>
</dbReference>
<feature type="compositionally biased region" description="Pro residues" evidence="1">
    <location>
        <begin position="27"/>
        <end position="38"/>
    </location>
</feature>
<dbReference type="PANTHER" id="PTHR21562">
    <property type="entry name" value="NOTUM-RELATED"/>
    <property type="match status" value="1"/>
</dbReference>
<dbReference type="eggNOG" id="COG0657">
    <property type="taxonomic scope" value="Bacteria"/>
</dbReference>
<keyword evidence="4" id="KW-1185">Reference proteome</keyword>
<feature type="signal peptide" evidence="2">
    <location>
        <begin position="1"/>
        <end position="23"/>
    </location>
</feature>
<dbReference type="PANTHER" id="PTHR21562:SF83">
    <property type="entry name" value="PECTIN ACETYLESTERASE 4"/>
    <property type="match status" value="1"/>
</dbReference>
<dbReference type="HOGENOM" id="CLU_051819_0_0_0"/>
<dbReference type="InterPro" id="IPR004963">
    <property type="entry name" value="PAE/NOTUM"/>
</dbReference>
<dbReference type="PROSITE" id="PS51257">
    <property type="entry name" value="PROKAR_LIPOPROTEIN"/>
    <property type="match status" value="1"/>
</dbReference>
<dbReference type="Pfam" id="PF03283">
    <property type="entry name" value="PAE"/>
    <property type="match status" value="1"/>
</dbReference>
<evidence type="ECO:0000256" key="1">
    <source>
        <dbReference type="SAM" id="MobiDB-lite"/>
    </source>
</evidence>
<evidence type="ECO:0000256" key="2">
    <source>
        <dbReference type="SAM" id="SignalP"/>
    </source>
</evidence>
<dbReference type="Proteomes" id="UP000000379">
    <property type="component" value="Chromosome"/>
</dbReference>
<dbReference type="RefSeq" id="WP_013177675.1">
    <property type="nucleotide sequence ID" value="NC_014221.1"/>
</dbReference>
<sequence length="402" mass="43031">MFGLAPRGAHGLLALVLLLGACVQPPVDPSPDPEPPAAAPTLPDLTPGVWTALSPGGETTCSDGSPYTFFVRPGTVNKVVVDFEGGGACWNDGTCGPNGPYQPNLAASMSARYREENPTGLYDKSNPENPVRDWYHVFVSYCTADVHLGDSVETYTTPQGERTVYHKGQANVRAVLAWMAEHFSAPEAVFVTGCSAGAYGAALYTAELAAMYPEADVSQMGDCGAGIIPESFVQEGLNRWNIEGALPAGVDLEEGVPATFLADAYVVIGQQFPEARLSQYNSAFDGVQIAFYARMLERNLQDPEALQEVAEAWFTGLVTSLQGIQVELPSFSSYTSLLDDNDDLQDGTAHCLLFRPEFYTLVTSEVRFVDWLGDLIAGESGQTVFTPLPEALEPPVAVGASR</sequence>
<dbReference type="AlphaFoldDB" id="D7CW41"/>
<dbReference type="OrthoDB" id="9802991at2"/>
<dbReference type="SUPFAM" id="SSF53474">
    <property type="entry name" value="alpha/beta-Hydrolases"/>
    <property type="match status" value="1"/>
</dbReference>
<protein>
    <submittedName>
        <fullName evidence="3">Pectinacetylesterase, putative</fullName>
    </submittedName>
</protein>
<feature type="region of interest" description="Disordered" evidence="1">
    <location>
        <begin position="27"/>
        <end position="46"/>
    </location>
</feature>
<evidence type="ECO:0000313" key="4">
    <source>
        <dbReference type="Proteomes" id="UP000000379"/>
    </source>
</evidence>
<organism evidence="3 4">
    <name type="scientific">Truepera radiovictrix (strain DSM 17093 / CIP 108686 / LMG 22925 / RQ-24)</name>
    <dbReference type="NCBI Taxonomy" id="649638"/>
    <lineage>
        <taxon>Bacteria</taxon>
        <taxon>Thermotogati</taxon>
        <taxon>Deinococcota</taxon>
        <taxon>Deinococci</taxon>
        <taxon>Trueperales</taxon>
        <taxon>Trueperaceae</taxon>
        <taxon>Truepera</taxon>
    </lineage>
</organism>
<dbReference type="EMBL" id="CP002049">
    <property type="protein sequence ID" value="ADI14304.1"/>
    <property type="molecule type" value="Genomic_DNA"/>
</dbReference>
<accession>D7CW41</accession>
<reference evidence="3 4" key="2">
    <citation type="journal article" date="2011" name="Stand. Genomic Sci.">
        <title>Complete genome sequence of Truepera radiovictrix type strain (RQ-24).</title>
        <authorList>
            <person name="Ivanova N."/>
            <person name="Rohde C."/>
            <person name="Munk C."/>
            <person name="Nolan M."/>
            <person name="Lucas S."/>
            <person name="Del Rio T.G."/>
            <person name="Tice H."/>
            <person name="Deshpande S."/>
            <person name="Cheng J.F."/>
            <person name="Tapia R."/>
            <person name="Han C."/>
            <person name="Goodwin L."/>
            <person name="Pitluck S."/>
            <person name="Liolios K."/>
            <person name="Mavromatis K."/>
            <person name="Mikhailova N."/>
            <person name="Pati A."/>
            <person name="Chen A."/>
            <person name="Palaniappan K."/>
            <person name="Land M."/>
            <person name="Hauser L."/>
            <person name="Chang Y.J."/>
            <person name="Jeffries C.D."/>
            <person name="Brambilla E."/>
            <person name="Rohde M."/>
            <person name="Goker M."/>
            <person name="Tindall B.J."/>
            <person name="Woyke T."/>
            <person name="Bristow J."/>
            <person name="Eisen J.A."/>
            <person name="Markowitz V."/>
            <person name="Hugenholtz P."/>
            <person name="Kyrpides N.C."/>
            <person name="Klenk H.P."/>
            <person name="Lapidus A."/>
        </authorList>
    </citation>
    <scope>NUCLEOTIDE SEQUENCE [LARGE SCALE GENOMIC DNA]</scope>
    <source>
        <strain evidence="4">DSM 17093 / CIP 108686 / LMG 22925 / RQ-24</strain>
    </source>
</reference>
<feature type="chain" id="PRO_5003094298" evidence="2">
    <location>
        <begin position="24"/>
        <end position="402"/>
    </location>
</feature>
<gene>
    <name evidence="3" type="ordered locus">Trad_1179</name>
</gene>
<proteinExistence type="predicted"/>
<name>D7CW41_TRURR</name>
<reference evidence="4" key="1">
    <citation type="submission" date="2010-05" db="EMBL/GenBank/DDBJ databases">
        <title>The complete genome of Truepera radiovictris DSM 17093.</title>
        <authorList>
            <consortium name="US DOE Joint Genome Institute (JGI-PGF)"/>
            <person name="Lucas S."/>
            <person name="Copeland A."/>
            <person name="Lapidus A."/>
            <person name="Glavina del Rio T."/>
            <person name="Dalin E."/>
            <person name="Tice H."/>
            <person name="Bruce D."/>
            <person name="Goodwin L."/>
            <person name="Pitluck S."/>
            <person name="Kyrpides N."/>
            <person name="Mavromatis K."/>
            <person name="Ovchinnikova G."/>
            <person name="Munk A.C."/>
            <person name="Detter J.C."/>
            <person name="Han C."/>
            <person name="Tapia R."/>
            <person name="Land M."/>
            <person name="Hauser L."/>
            <person name="Markowitz V."/>
            <person name="Cheng J.-F."/>
            <person name="Hugenholtz P."/>
            <person name="Woyke T."/>
            <person name="Wu D."/>
            <person name="Tindall B."/>
            <person name="Pomrenke H.G."/>
            <person name="Brambilla E."/>
            <person name="Klenk H.-P."/>
            <person name="Eisen J.A."/>
        </authorList>
    </citation>
    <scope>NUCLEOTIDE SEQUENCE [LARGE SCALE GENOMIC DNA]</scope>
    <source>
        <strain evidence="4">DSM 17093 / CIP 108686 / LMG 22925 / RQ-24</strain>
    </source>
</reference>